<accession>A0ABN9SBJ2</accession>
<sequence length="327" mass="32595">MASDHDIDMDALHYGFHAAIEQYAVECERALAELDAELGARRRQAVRALAARAAARLTASQGGGWKPGGELGAVRPSIKPVVFDMGSPCASRDAASSDAGQAATLSTLKHGCTRVLCASAAGSPHLVQTVLDDGRSFLTLEPPCMTSPRLQASPPAAAPRPPVPPLDMTKVVMGSPGMASSFGCEGAVLEAADGPLFGLPEDATSDASQEGSTRASSAASRARRKAPPVAGGGGAAGRASASASGAAFGLGGAGGGGHARSAGHVLEVGMAVLVLASAAALGLESSHAARGLEAPPGLLAVEVAFLAACAAELAARQHIADKREITD</sequence>
<organism evidence="2 3">
    <name type="scientific">Prorocentrum cordatum</name>
    <dbReference type="NCBI Taxonomy" id="2364126"/>
    <lineage>
        <taxon>Eukaryota</taxon>
        <taxon>Sar</taxon>
        <taxon>Alveolata</taxon>
        <taxon>Dinophyceae</taxon>
        <taxon>Prorocentrales</taxon>
        <taxon>Prorocentraceae</taxon>
        <taxon>Prorocentrum</taxon>
    </lineage>
</organism>
<proteinExistence type="predicted"/>
<dbReference type="EMBL" id="CAUYUJ010010435">
    <property type="protein sequence ID" value="CAK0829347.1"/>
    <property type="molecule type" value="Genomic_DNA"/>
</dbReference>
<name>A0ABN9SBJ2_9DINO</name>
<evidence type="ECO:0000256" key="1">
    <source>
        <dbReference type="SAM" id="MobiDB-lite"/>
    </source>
</evidence>
<gene>
    <name evidence="2" type="ORF">PCOR1329_LOCUS28333</name>
</gene>
<comment type="caution">
    <text evidence="2">The sequence shown here is derived from an EMBL/GenBank/DDBJ whole genome shotgun (WGS) entry which is preliminary data.</text>
</comment>
<dbReference type="Proteomes" id="UP001189429">
    <property type="component" value="Unassembled WGS sequence"/>
</dbReference>
<keyword evidence="3" id="KW-1185">Reference proteome</keyword>
<evidence type="ECO:0000313" key="3">
    <source>
        <dbReference type="Proteomes" id="UP001189429"/>
    </source>
</evidence>
<reference evidence="2" key="1">
    <citation type="submission" date="2023-10" db="EMBL/GenBank/DDBJ databases">
        <authorList>
            <person name="Chen Y."/>
            <person name="Shah S."/>
            <person name="Dougan E. K."/>
            <person name="Thang M."/>
            <person name="Chan C."/>
        </authorList>
    </citation>
    <scope>NUCLEOTIDE SEQUENCE [LARGE SCALE GENOMIC DNA]</scope>
</reference>
<evidence type="ECO:0000313" key="2">
    <source>
        <dbReference type="EMBL" id="CAK0829347.1"/>
    </source>
</evidence>
<protein>
    <submittedName>
        <fullName evidence="2">Uncharacterized protein</fullName>
    </submittedName>
</protein>
<feature type="region of interest" description="Disordered" evidence="1">
    <location>
        <begin position="199"/>
        <end position="237"/>
    </location>
</feature>